<dbReference type="Gene3D" id="3.50.50.60">
    <property type="entry name" value="FAD/NAD(P)-binding domain"/>
    <property type="match status" value="2"/>
</dbReference>
<proteinExistence type="inferred from homology"/>
<evidence type="ECO:0000256" key="10">
    <source>
        <dbReference type="RuleBase" id="RU003691"/>
    </source>
</evidence>
<keyword evidence="8" id="KW-0547">Nucleotide-binding</keyword>
<keyword evidence="2 10" id="KW-0285">Flavoprotein</keyword>
<dbReference type="RefSeq" id="WP_006964369.1">
    <property type="nucleotide sequence ID" value="NZ_APJX01000001.1"/>
</dbReference>
<dbReference type="InterPro" id="IPR012999">
    <property type="entry name" value="Pyr_OxRdtase_I_AS"/>
</dbReference>
<dbReference type="Pfam" id="PF07992">
    <property type="entry name" value="Pyr_redox_2"/>
    <property type="match status" value="1"/>
</dbReference>
<evidence type="ECO:0000256" key="9">
    <source>
        <dbReference type="PIRSR" id="PIRSR000350-4"/>
    </source>
</evidence>
<protein>
    <submittedName>
        <fullName evidence="13">Mercuric reductase MerA</fullName>
        <ecNumber evidence="13">1.16.1.1</ecNumber>
    </submittedName>
</protein>
<evidence type="ECO:0000313" key="14">
    <source>
        <dbReference type="Proteomes" id="UP000014216"/>
    </source>
</evidence>
<feature type="binding site" evidence="8">
    <location>
        <position position="310"/>
    </location>
    <ligand>
        <name>FAD</name>
        <dbReference type="ChEBI" id="CHEBI:57692"/>
    </ligand>
</feature>
<dbReference type="Proteomes" id="UP000014216">
    <property type="component" value="Unassembled WGS sequence"/>
</dbReference>
<feature type="binding site" evidence="8">
    <location>
        <begin position="179"/>
        <end position="186"/>
    </location>
    <ligand>
        <name>NAD(+)</name>
        <dbReference type="ChEBI" id="CHEBI:57540"/>
    </ligand>
</feature>
<dbReference type="PIRSF" id="PIRSF000350">
    <property type="entry name" value="Mercury_reductase_MerA"/>
    <property type="match status" value="1"/>
</dbReference>
<dbReference type="PANTHER" id="PTHR43014:SF2">
    <property type="entry name" value="MERCURIC REDUCTASE"/>
    <property type="match status" value="1"/>
</dbReference>
<comment type="caution">
    <text evidence="13">The sequence shown here is derived from an EMBL/GenBank/DDBJ whole genome shotgun (WGS) entry which is preliminary data.</text>
</comment>
<dbReference type="Gene3D" id="3.30.390.30">
    <property type="match status" value="1"/>
</dbReference>
<dbReference type="EC" id="1.16.1.1" evidence="13"/>
<reference evidence="13 14" key="1">
    <citation type="journal article" date="2013" name="Genome Announc.">
        <title>Draft Genome Sequence of Desulfotignum phosphitoxidans DSM 13687 Strain FiPS-3.</title>
        <authorList>
            <person name="Poehlein A."/>
            <person name="Daniel R."/>
            <person name="Simeonova D.D."/>
        </authorList>
    </citation>
    <scope>NUCLEOTIDE SEQUENCE [LARGE SCALE GENOMIC DNA]</scope>
    <source>
        <strain evidence="13 14">DSM 13687</strain>
    </source>
</reference>
<dbReference type="EMBL" id="APJX01000001">
    <property type="protein sequence ID" value="EMS81621.1"/>
    <property type="molecule type" value="Genomic_DNA"/>
</dbReference>
<dbReference type="GO" id="GO:0016152">
    <property type="term" value="F:mercury (II) reductase (NADP+) activity"/>
    <property type="evidence" value="ECO:0007669"/>
    <property type="project" value="UniProtKB-EC"/>
</dbReference>
<accession>S0G890</accession>
<keyword evidence="7 10" id="KW-0676">Redox-active center</keyword>
<evidence type="ECO:0000256" key="3">
    <source>
        <dbReference type="ARBA" id="ARBA00022827"/>
    </source>
</evidence>
<dbReference type="GO" id="GO:0016668">
    <property type="term" value="F:oxidoreductase activity, acting on a sulfur group of donors, NAD(P) as acceptor"/>
    <property type="evidence" value="ECO:0007669"/>
    <property type="project" value="InterPro"/>
</dbReference>
<dbReference type="PROSITE" id="PS00076">
    <property type="entry name" value="PYRIDINE_REDOX_1"/>
    <property type="match status" value="1"/>
</dbReference>
<sequence length="485" mass="52359">MNTYEFDIGIIGGGAAGLTIASGAAQLGAKVILIEQEDRLGGDCLHYGCVPSKTLIKSARVYHQIKHASAFGLPEMEIPPVDFRQIADRIRSVVDTIQKHDSEERFCSLGAKVVFGQPRFVDEHAVQVNGTPISAAKWVIATGSSPAVPPIQGLADTPHLTNREIFYMDTLPGSMIMLGAGPIGIEMAQAFNRLGTRVTVINRSPRILGKEDKDMADAVMQIMGNEGVQFVLDASIEQVEHVHGQDRVTITDSTGNRQQITADALLVAMGRSPNTDGLGLADIDIPVEQAGIPVDNRLRTRHKHIYAAGDVTGGFQFTHAAGYEGGIVIANAVFRLPRKINYTWLPWVTYTDPELAGIGMNETMAKKAGIKYAVITEAFKDNDRSLAEGESQGKIKLLLDEKEKPIGVQILGPGAGNLISEWVAAFNGNVKLSTLAGAIHPYPTLGEINKRVAGTFLSPKIFSPTIQKGLKFFFNLKGRACHLTD</sequence>
<keyword evidence="5 10" id="KW-0560">Oxidoreductase</keyword>
<comment type="similarity">
    <text evidence="1 10">Belongs to the class-I pyridine nucleotide-disulfide oxidoreductase family.</text>
</comment>
<dbReference type="PATRIC" id="fig|1286635.3.peg.797"/>
<keyword evidence="8" id="KW-0520">NAD</keyword>
<dbReference type="AlphaFoldDB" id="S0G890"/>
<dbReference type="PRINTS" id="PR00368">
    <property type="entry name" value="FADPNR"/>
</dbReference>
<dbReference type="InterPro" id="IPR016156">
    <property type="entry name" value="FAD/NAD-linked_Rdtase_dimer_sf"/>
</dbReference>
<dbReference type="InterPro" id="IPR004099">
    <property type="entry name" value="Pyr_nucl-diS_OxRdtase_dimer"/>
</dbReference>
<evidence type="ECO:0000256" key="1">
    <source>
        <dbReference type="ARBA" id="ARBA00007532"/>
    </source>
</evidence>
<evidence type="ECO:0000256" key="6">
    <source>
        <dbReference type="ARBA" id="ARBA00023157"/>
    </source>
</evidence>
<comment type="cofactor">
    <cofactor evidence="8">
        <name>FAD</name>
        <dbReference type="ChEBI" id="CHEBI:57692"/>
    </cofactor>
    <text evidence="8">Binds 1 FAD per subunit.</text>
</comment>
<organism evidence="13 14">
    <name type="scientific">Desulfotignum phosphitoxidans DSM 13687</name>
    <dbReference type="NCBI Taxonomy" id="1286635"/>
    <lineage>
        <taxon>Bacteria</taxon>
        <taxon>Pseudomonadati</taxon>
        <taxon>Thermodesulfobacteriota</taxon>
        <taxon>Desulfobacteria</taxon>
        <taxon>Desulfobacterales</taxon>
        <taxon>Desulfobacteraceae</taxon>
        <taxon>Desulfotignum</taxon>
    </lineage>
</organism>
<dbReference type="OrthoDB" id="9786429at2"/>
<dbReference type="FunFam" id="3.30.390.30:FF:000001">
    <property type="entry name" value="Dihydrolipoyl dehydrogenase"/>
    <property type="match status" value="1"/>
</dbReference>
<evidence type="ECO:0000259" key="11">
    <source>
        <dbReference type="Pfam" id="PF02852"/>
    </source>
</evidence>
<feature type="binding site" evidence="8">
    <location>
        <position position="53"/>
    </location>
    <ligand>
        <name>FAD</name>
        <dbReference type="ChEBI" id="CHEBI:57692"/>
    </ligand>
</feature>
<feature type="disulfide bond" description="Redox-active" evidence="9">
    <location>
        <begin position="44"/>
        <end position="49"/>
    </location>
</feature>
<keyword evidence="6" id="KW-1015">Disulfide bond</keyword>
<keyword evidence="14" id="KW-1185">Reference proteome</keyword>
<evidence type="ECO:0000256" key="7">
    <source>
        <dbReference type="ARBA" id="ARBA00023284"/>
    </source>
</evidence>
<feature type="domain" description="Pyridine nucleotide-disulphide oxidoreductase dimerisation" evidence="11">
    <location>
        <begin position="346"/>
        <end position="448"/>
    </location>
</feature>
<evidence type="ECO:0000313" key="13">
    <source>
        <dbReference type="EMBL" id="EMS81621.1"/>
    </source>
</evidence>
<dbReference type="GO" id="GO:0050660">
    <property type="term" value="F:flavin adenine dinucleotide binding"/>
    <property type="evidence" value="ECO:0007669"/>
    <property type="project" value="TreeGrafter"/>
</dbReference>
<keyword evidence="4" id="KW-0521">NADP</keyword>
<feature type="binding site" evidence="8">
    <location>
        <position position="270"/>
    </location>
    <ligand>
        <name>NAD(+)</name>
        <dbReference type="ChEBI" id="CHEBI:57540"/>
    </ligand>
</feature>
<name>S0G890_9BACT</name>
<dbReference type="Pfam" id="PF02852">
    <property type="entry name" value="Pyr_redox_dim"/>
    <property type="match status" value="1"/>
</dbReference>
<gene>
    <name evidence="13" type="primary">merA</name>
    <name evidence="13" type="ORF">Dpo_1c07620</name>
</gene>
<keyword evidence="3 8" id="KW-0274">FAD</keyword>
<evidence type="ECO:0000256" key="8">
    <source>
        <dbReference type="PIRSR" id="PIRSR000350-3"/>
    </source>
</evidence>
<feature type="binding site" evidence="8">
    <location>
        <begin position="142"/>
        <end position="144"/>
    </location>
    <ligand>
        <name>FAD</name>
        <dbReference type="ChEBI" id="CHEBI:57692"/>
    </ligand>
</feature>
<dbReference type="GO" id="GO:0003955">
    <property type="term" value="F:NAD(P)H dehydrogenase (quinone) activity"/>
    <property type="evidence" value="ECO:0007669"/>
    <property type="project" value="TreeGrafter"/>
</dbReference>
<evidence type="ECO:0000256" key="5">
    <source>
        <dbReference type="ARBA" id="ARBA00023002"/>
    </source>
</evidence>
<dbReference type="InterPro" id="IPR001100">
    <property type="entry name" value="Pyr_nuc-diS_OxRdtase"/>
</dbReference>
<dbReference type="SUPFAM" id="SSF55424">
    <property type="entry name" value="FAD/NAD-linked reductases, dimerisation (C-terminal) domain"/>
    <property type="match status" value="1"/>
</dbReference>
<dbReference type="InterPro" id="IPR023753">
    <property type="entry name" value="FAD/NAD-binding_dom"/>
</dbReference>
<evidence type="ECO:0000259" key="12">
    <source>
        <dbReference type="Pfam" id="PF07992"/>
    </source>
</evidence>
<evidence type="ECO:0000256" key="2">
    <source>
        <dbReference type="ARBA" id="ARBA00022630"/>
    </source>
</evidence>
<dbReference type="PRINTS" id="PR00411">
    <property type="entry name" value="PNDRDTASEI"/>
</dbReference>
<dbReference type="InterPro" id="IPR036188">
    <property type="entry name" value="FAD/NAD-bd_sf"/>
</dbReference>
<dbReference type="PANTHER" id="PTHR43014">
    <property type="entry name" value="MERCURIC REDUCTASE"/>
    <property type="match status" value="1"/>
</dbReference>
<feature type="domain" description="FAD/NAD(P)-binding" evidence="12">
    <location>
        <begin position="7"/>
        <end position="325"/>
    </location>
</feature>
<evidence type="ECO:0000256" key="4">
    <source>
        <dbReference type="ARBA" id="ARBA00022857"/>
    </source>
</evidence>
<dbReference type="SUPFAM" id="SSF51905">
    <property type="entry name" value="FAD/NAD(P)-binding domain"/>
    <property type="match status" value="1"/>
</dbReference>